<accession>A0A0H5C466</accession>
<organism evidence="1 2">
    <name type="scientific">Cyberlindnera jadinii (strain ATCC 18201 / CBS 1600 / BCRC 20928 / JCM 3617 / NBRC 0987 / NRRL Y-1542)</name>
    <name type="common">Torula yeast</name>
    <name type="synonym">Candida utilis</name>
    <dbReference type="NCBI Taxonomy" id="983966"/>
    <lineage>
        <taxon>Eukaryota</taxon>
        <taxon>Fungi</taxon>
        <taxon>Dikarya</taxon>
        <taxon>Ascomycota</taxon>
        <taxon>Saccharomycotina</taxon>
        <taxon>Saccharomycetes</taxon>
        <taxon>Phaffomycetales</taxon>
        <taxon>Phaffomycetaceae</taxon>
        <taxon>Cyberlindnera</taxon>
    </lineage>
</organism>
<dbReference type="EMBL" id="CDQK01000003">
    <property type="protein sequence ID" value="CEP22758.1"/>
    <property type="molecule type" value="Genomic_DNA"/>
</dbReference>
<sequence length="61" mass="6979">MCEKSHAVKHVERQYKTMSLPISFFGSRLDGCAEITIQSGVKYHLTVEPQASRRTTTHMRV</sequence>
<name>A0A0H5C466_CYBJN</name>
<dbReference type="Proteomes" id="UP000038830">
    <property type="component" value="Unassembled WGS sequence"/>
</dbReference>
<protein>
    <submittedName>
        <fullName evidence="1">Uncharacterized protein</fullName>
    </submittedName>
</protein>
<evidence type="ECO:0000313" key="2">
    <source>
        <dbReference type="Proteomes" id="UP000038830"/>
    </source>
</evidence>
<evidence type="ECO:0000313" key="1">
    <source>
        <dbReference type="EMBL" id="CEP22758.1"/>
    </source>
</evidence>
<proteinExistence type="predicted"/>
<dbReference type="AlphaFoldDB" id="A0A0H5C466"/>
<gene>
    <name evidence="1" type="ORF">BN1211_3187</name>
</gene>
<reference evidence="2" key="1">
    <citation type="journal article" date="2015" name="J. Biotechnol.">
        <title>The structure of the Cyberlindnera jadinii genome and its relation to Candida utilis analyzed by the occurrence of single nucleotide polymorphisms.</title>
        <authorList>
            <person name="Rupp O."/>
            <person name="Brinkrolf K."/>
            <person name="Buerth C."/>
            <person name="Kunigo M."/>
            <person name="Schneider J."/>
            <person name="Jaenicke S."/>
            <person name="Goesmann A."/>
            <person name="Puehler A."/>
            <person name="Jaeger K.-E."/>
            <person name="Ernst J.F."/>
        </authorList>
    </citation>
    <scope>NUCLEOTIDE SEQUENCE [LARGE SCALE GENOMIC DNA]</scope>
    <source>
        <strain evidence="2">ATCC 18201 / CBS 1600 / BCRC 20928 / JCM 3617 / NBRC 0987 / NRRL Y-1542</strain>
    </source>
</reference>